<dbReference type="AlphaFoldDB" id="A0A7X0KNF9"/>
<sequence length="100" mass="11375">MLAFMSSELHKRFIPLFFSEDEAEQARLCQVVEPRLIWIGAEVQGAYLFGESFTGADAMLYVILRWARMVGIEHPVGLSQFMENVEQRDCVRHALAAEGL</sequence>
<reference evidence="1 2" key="1">
    <citation type="submission" date="2020-08" db="EMBL/GenBank/DDBJ databases">
        <title>Genomic Encyclopedia of Type Strains, Phase IV (KMG-IV): sequencing the most valuable type-strain genomes for metagenomic binning, comparative biology and taxonomic classification.</title>
        <authorList>
            <person name="Goeker M."/>
        </authorList>
    </citation>
    <scope>NUCLEOTIDE SEQUENCE [LARGE SCALE GENOMIC DNA]</scope>
    <source>
        <strain evidence="1 2">DSM 7051</strain>
    </source>
</reference>
<name>A0A7X0KNF9_9HYPH</name>
<dbReference type="GO" id="GO:0016740">
    <property type="term" value="F:transferase activity"/>
    <property type="evidence" value="ECO:0007669"/>
    <property type="project" value="UniProtKB-KW"/>
</dbReference>
<dbReference type="RefSeq" id="WP_246441612.1">
    <property type="nucleotide sequence ID" value="NZ_BAABEG010000004.1"/>
</dbReference>
<evidence type="ECO:0000313" key="2">
    <source>
        <dbReference type="Proteomes" id="UP000536262"/>
    </source>
</evidence>
<evidence type="ECO:0000313" key="1">
    <source>
        <dbReference type="EMBL" id="MBB6357133.1"/>
    </source>
</evidence>
<gene>
    <name evidence="1" type="ORF">GGR00_004953</name>
</gene>
<comment type="caution">
    <text evidence="1">The sequence shown here is derived from an EMBL/GenBank/DDBJ whole genome shotgun (WGS) entry which is preliminary data.</text>
</comment>
<dbReference type="InterPro" id="IPR036282">
    <property type="entry name" value="Glutathione-S-Trfase_C_sf"/>
</dbReference>
<keyword evidence="1" id="KW-0808">Transferase</keyword>
<dbReference type="EMBL" id="JACHOU010000020">
    <property type="protein sequence ID" value="MBB6357133.1"/>
    <property type="molecule type" value="Genomic_DNA"/>
</dbReference>
<dbReference type="Proteomes" id="UP000536262">
    <property type="component" value="Unassembled WGS sequence"/>
</dbReference>
<proteinExistence type="predicted"/>
<protein>
    <submittedName>
        <fullName evidence="1">Glutathione S-transferase</fullName>
    </submittedName>
</protein>
<keyword evidence="2" id="KW-1185">Reference proteome</keyword>
<dbReference type="SUPFAM" id="SSF47616">
    <property type="entry name" value="GST C-terminal domain-like"/>
    <property type="match status" value="1"/>
</dbReference>
<accession>A0A7X0KNF9</accession>
<dbReference type="Gene3D" id="1.20.1050.10">
    <property type="match status" value="1"/>
</dbReference>
<dbReference type="Pfam" id="PF13410">
    <property type="entry name" value="GST_C_2"/>
    <property type="match status" value="1"/>
</dbReference>
<organism evidence="1 2">
    <name type="scientific">Aminobacter aganoensis</name>
    <dbReference type="NCBI Taxonomy" id="83264"/>
    <lineage>
        <taxon>Bacteria</taxon>
        <taxon>Pseudomonadati</taxon>
        <taxon>Pseudomonadota</taxon>
        <taxon>Alphaproteobacteria</taxon>
        <taxon>Hyphomicrobiales</taxon>
        <taxon>Phyllobacteriaceae</taxon>
        <taxon>Aminobacter</taxon>
    </lineage>
</organism>